<evidence type="ECO:0000313" key="1">
    <source>
        <dbReference type="EMBL" id="MBB3974102.1"/>
    </source>
</evidence>
<dbReference type="AlphaFoldDB" id="A0A7W6GGI7"/>
<sequence length="97" mass="11337">MPLSPFRGHRFPPDVIRQAVWLYPRFTLSFRDVEDLLAERGLDISYETIRRWVLKFGPVFARDLPASKTAPERDLASRRDGDPDWRRAALALASRRQ</sequence>
<organism evidence="1 2">
    <name type="scientific">Hansschlegelia beijingensis</name>
    <dbReference type="NCBI Taxonomy" id="1133344"/>
    <lineage>
        <taxon>Bacteria</taxon>
        <taxon>Pseudomonadati</taxon>
        <taxon>Pseudomonadota</taxon>
        <taxon>Alphaproteobacteria</taxon>
        <taxon>Hyphomicrobiales</taxon>
        <taxon>Methylopilaceae</taxon>
        <taxon>Hansschlegelia</taxon>
    </lineage>
</organism>
<gene>
    <name evidence="1" type="ORF">GGR24_002779</name>
</gene>
<protein>
    <submittedName>
        <fullName evidence="1">Transposase-like protein</fullName>
    </submittedName>
</protein>
<dbReference type="Proteomes" id="UP000528964">
    <property type="component" value="Unassembled WGS sequence"/>
</dbReference>
<dbReference type="PANTHER" id="PTHR35528:SF3">
    <property type="entry name" value="BLL1675 PROTEIN"/>
    <property type="match status" value="1"/>
</dbReference>
<keyword evidence="2" id="KW-1185">Reference proteome</keyword>
<proteinExistence type="predicted"/>
<dbReference type="EMBL" id="JACIDR010000004">
    <property type="protein sequence ID" value="MBB3974102.1"/>
    <property type="molecule type" value="Genomic_DNA"/>
</dbReference>
<reference evidence="1 2" key="1">
    <citation type="submission" date="2020-08" db="EMBL/GenBank/DDBJ databases">
        <title>Genomic Encyclopedia of Type Strains, Phase IV (KMG-IV): sequencing the most valuable type-strain genomes for metagenomic binning, comparative biology and taxonomic classification.</title>
        <authorList>
            <person name="Goeker M."/>
        </authorList>
    </citation>
    <scope>NUCLEOTIDE SEQUENCE [LARGE SCALE GENOMIC DNA]</scope>
    <source>
        <strain evidence="1 2">DSM 25481</strain>
    </source>
</reference>
<evidence type="ECO:0000313" key="2">
    <source>
        <dbReference type="Proteomes" id="UP000528964"/>
    </source>
</evidence>
<comment type="caution">
    <text evidence="1">The sequence shown here is derived from an EMBL/GenBank/DDBJ whole genome shotgun (WGS) entry which is preliminary data.</text>
</comment>
<dbReference type="InterPro" id="IPR052183">
    <property type="entry name" value="IS_Transposase"/>
</dbReference>
<name>A0A7W6GGI7_9HYPH</name>
<dbReference type="PANTHER" id="PTHR35528">
    <property type="entry name" value="BLL1675 PROTEIN"/>
    <property type="match status" value="1"/>
</dbReference>
<accession>A0A7W6GGI7</accession>